<dbReference type="NCBIfam" id="NF033543">
    <property type="entry name" value="transpos_IS256"/>
    <property type="match status" value="1"/>
</dbReference>
<evidence type="ECO:0000256" key="4">
    <source>
        <dbReference type="ARBA" id="ARBA00023125"/>
    </source>
</evidence>
<proteinExistence type="inferred from homology"/>
<dbReference type="PANTHER" id="PTHR33217">
    <property type="entry name" value="TRANSPOSASE FOR INSERTION SEQUENCE ELEMENT IS1081"/>
    <property type="match status" value="1"/>
</dbReference>
<evidence type="ECO:0000256" key="2">
    <source>
        <dbReference type="ARBA" id="ARBA00010961"/>
    </source>
</evidence>
<evidence type="ECO:0000256" key="6">
    <source>
        <dbReference type="RuleBase" id="RU365089"/>
    </source>
</evidence>
<organism evidence="7 8">
    <name type="scientific">Tetragenococcus halophilus subsp. halophilus</name>
    <dbReference type="NCBI Taxonomy" id="1513897"/>
    <lineage>
        <taxon>Bacteria</taxon>
        <taxon>Bacillati</taxon>
        <taxon>Bacillota</taxon>
        <taxon>Bacilli</taxon>
        <taxon>Lactobacillales</taxon>
        <taxon>Enterococcaceae</taxon>
        <taxon>Tetragenococcus</taxon>
    </lineage>
</organism>
<dbReference type="GO" id="GO:0004803">
    <property type="term" value="F:transposase activity"/>
    <property type="evidence" value="ECO:0007669"/>
    <property type="project" value="UniProtKB-UniRule"/>
</dbReference>
<comment type="caution">
    <text evidence="7">The sequence shown here is derived from an EMBL/GenBank/DDBJ whole genome shotgun (WGS) entry which is preliminary data.</text>
</comment>
<dbReference type="Proteomes" id="UP000236214">
    <property type="component" value="Unassembled WGS sequence"/>
</dbReference>
<evidence type="ECO:0000313" key="8">
    <source>
        <dbReference type="Proteomes" id="UP000236214"/>
    </source>
</evidence>
<reference evidence="7 8" key="1">
    <citation type="submission" date="2016-05" db="EMBL/GenBank/DDBJ databases">
        <title>Whole genome sequencing of Tetragenococcus halophilus subsp. halophilus NISL 7118.</title>
        <authorList>
            <person name="Shiwa Y."/>
            <person name="Nishimura I."/>
            <person name="Yoshikawa H."/>
            <person name="Koyama Y."/>
            <person name="Oguma T."/>
        </authorList>
    </citation>
    <scope>NUCLEOTIDE SEQUENCE [LARGE SCALE GENOMIC DNA]</scope>
    <source>
        <strain evidence="7 8">NISL 7118</strain>
    </source>
</reference>
<protein>
    <recommendedName>
        <fullName evidence="6">Mutator family transposase</fullName>
    </recommendedName>
</protein>
<keyword evidence="4 6" id="KW-0238">DNA-binding</keyword>
<dbReference type="Pfam" id="PF00872">
    <property type="entry name" value="Transposase_mut"/>
    <property type="match status" value="1"/>
</dbReference>
<evidence type="ECO:0000256" key="3">
    <source>
        <dbReference type="ARBA" id="ARBA00022578"/>
    </source>
</evidence>
<gene>
    <name evidence="7" type="ORF">TEHN7118_1346</name>
</gene>
<dbReference type="EMBL" id="BDEC01000055">
    <property type="protein sequence ID" value="GBD68540.1"/>
    <property type="molecule type" value="Genomic_DNA"/>
</dbReference>
<evidence type="ECO:0000313" key="7">
    <source>
        <dbReference type="EMBL" id="GBD68540.1"/>
    </source>
</evidence>
<accession>A0A2H6CU79</accession>
<name>A0A2H6CU79_TETHA</name>
<dbReference type="RefSeq" id="WP_094243738.1">
    <property type="nucleotide sequence ID" value="NZ_BDEB01000129.1"/>
</dbReference>
<keyword evidence="3 6" id="KW-0815">Transposition</keyword>
<evidence type="ECO:0000256" key="1">
    <source>
        <dbReference type="ARBA" id="ARBA00002190"/>
    </source>
</evidence>
<comment type="function">
    <text evidence="1 6">Required for the transposition of the insertion element.</text>
</comment>
<keyword evidence="8" id="KW-1185">Reference proteome</keyword>
<sequence>MTQLNININFEELTEAIMQSDMNMMMKSLAVTVLNAYMEVERDEFIQAQNYERNDQRLDYRNGYYERNFTLAVGKLRLKIPRTRSGEFSTQVFEQYQRKDQAFVLSLMEAVINGVSTKKVTRIVEELCGESVSKSFVSNTMKRLDPEIEAFKSRSLTYSSFRYVYVDAMYIKVRENHHVVSKGVYIAQGVNQKNRREILGFKVSEEESYASWKQFFQELRERGLTQPRLIISDAHAGLKKAVQEIFTGTAWQRCTVHFLRNMIDQMPKKNSAGARQYLKKIFRSSTLQEAKEARQKFEEYVQEDTRYEAVLAQLDQGFWDGLQYLSEPEDYHISLRTTNSLERLNREIRRREKVVSIFPNSVSAERLIGAVLMDIQEEWQKGPKPFLKGPIVDEEETSFTD</sequence>
<dbReference type="PANTHER" id="PTHR33217:SF7">
    <property type="entry name" value="TRANSPOSASE FOR INSERTION SEQUENCE ELEMENT IS1081"/>
    <property type="match status" value="1"/>
</dbReference>
<comment type="similarity">
    <text evidence="2 6">Belongs to the transposase mutator family.</text>
</comment>
<dbReference type="AlphaFoldDB" id="A0A2H6CU79"/>
<dbReference type="GO" id="GO:0006313">
    <property type="term" value="P:DNA transposition"/>
    <property type="evidence" value="ECO:0007669"/>
    <property type="project" value="UniProtKB-UniRule"/>
</dbReference>
<dbReference type="GO" id="GO:0003677">
    <property type="term" value="F:DNA binding"/>
    <property type="evidence" value="ECO:0007669"/>
    <property type="project" value="UniProtKB-UniRule"/>
</dbReference>
<dbReference type="InterPro" id="IPR001207">
    <property type="entry name" value="Transposase_mutator"/>
</dbReference>
<keyword evidence="6" id="KW-0814">Transposable element</keyword>
<keyword evidence="5 6" id="KW-0233">DNA recombination</keyword>
<evidence type="ECO:0000256" key="5">
    <source>
        <dbReference type="ARBA" id="ARBA00023172"/>
    </source>
</evidence>